<evidence type="ECO:0000313" key="4">
    <source>
        <dbReference type="EMBL" id="OHT14965.1"/>
    </source>
</evidence>
<dbReference type="RefSeq" id="XP_068368101.1">
    <property type="nucleotide sequence ID" value="XM_068497925.1"/>
</dbReference>
<name>A0A1J4KZF2_9EUKA</name>
<comment type="similarity">
    <text evidence="1">Belongs to the NmrA-type oxidoreductase family.</text>
</comment>
<dbReference type="Gene3D" id="3.40.50.720">
    <property type="entry name" value="NAD(P)-binding Rossmann-like Domain"/>
    <property type="match status" value="1"/>
</dbReference>
<gene>
    <name evidence="4" type="ORF">TRFO_14628</name>
</gene>
<evidence type="ECO:0000256" key="2">
    <source>
        <dbReference type="ARBA" id="ARBA00022857"/>
    </source>
</evidence>
<evidence type="ECO:0000256" key="1">
    <source>
        <dbReference type="ARBA" id="ARBA00006328"/>
    </source>
</evidence>
<sequence length="275" mass="31046">MKTILLFGISGKQGLASAYKILENGFCVKGVTRNPDNQILADIKSKGASLVTANIDDCNSVISAMENVYGVFYYQPMLQNVDQEFEQAKNVIDAAKSCKISHFTLSTAGGVQRNRKGPHFIILRKIEEYLIESGLKFTIIRPTFFMDNLMRLTQKVGDKLIIPGIAYKDFPIHMISASDIGNYAALSFVKQELENAEIEIAGEAISLENVAKLITKHFNFTCDVKELSDEELPPISNGRWLEKEWYIVDFEYLRSINPNMVSFKEWLENSGWKPV</sequence>
<dbReference type="PANTHER" id="PTHR42748:SF7">
    <property type="entry name" value="NMRA LIKE REDOX SENSOR 1-RELATED"/>
    <property type="match status" value="1"/>
</dbReference>
<organism evidence="4 5">
    <name type="scientific">Tritrichomonas foetus</name>
    <dbReference type="NCBI Taxonomy" id="1144522"/>
    <lineage>
        <taxon>Eukaryota</taxon>
        <taxon>Metamonada</taxon>
        <taxon>Parabasalia</taxon>
        <taxon>Tritrichomonadida</taxon>
        <taxon>Tritrichomonadidae</taxon>
        <taxon>Tritrichomonas</taxon>
    </lineage>
</organism>
<dbReference type="Gene3D" id="3.90.25.10">
    <property type="entry name" value="UDP-galactose 4-epimerase, domain 1"/>
    <property type="match status" value="1"/>
</dbReference>
<keyword evidence="2" id="KW-0521">NADP</keyword>
<dbReference type="InterPro" id="IPR036291">
    <property type="entry name" value="NAD(P)-bd_dom_sf"/>
</dbReference>
<dbReference type="SUPFAM" id="SSF51735">
    <property type="entry name" value="NAD(P)-binding Rossmann-fold domains"/>
    <property type="match status" value="1"/>
</dbReference>
<dbReference type="InterPro" id="IPR051164">
    <property type="entry name" value="NmrA-like_oxidored"/>
</dbReference>
<evidence type="ECO:0000259" key="3">
    <source>
        <dbReference type="Pfam" id="PF05368"/>
    </source>
</evidence>
<dbReference type="OrthoDB" id="3358371at2759"/>
<reference evidence="4" key="1">
    <citation type="submission" date="2016-10" db="EMBL/GenBank/DDBJ databases">
        <authorList>
            <person name="Benchimol M."/>
            <person name="Almeida L.G."/>
            <person name="Vasconcelos A.T."/>
            <person name="Perreira-Neves A."/>
            <person name="Rosa I.A."/>
            <person name="Tasca T."/>
            <person name="Bogo M.R."/>
            <person name="de Souza W."/>
        </authorList>
    </citation>
    <scope>NUCLEOTIDE SEQUENCE [LARGE SCALE GENOMIC DNA]</scope>
    <source>
        <strain evidence="4">K</strain>
    </source>
</reference>
<dbReference type="EMBL" id="MLAK01000292">
    <property type="protein sequence ID" value="OHT14965.1"/>
    <property type="molecule type" value="Genomic_DNA"/>
</dbReference>
<dbReference type="InterPro" id="IPR008030">
    <property type="entry name" value="NmrA-like"/>
</dbReference>
<evidence type="ECO:0000313" key="5">
    <source>
        <dbReference type="Proteomes" id="UP000179807"/>
    </source>
</evidence>
<dbReference type="GeneID" id="94832629"/>
<proteinExistence type="inferred from homology"/>
<dbReference type="Proteomes" id="UP000179807">
    <property type="component" value="Unassembled WGS sequence"/>
</dbReference>
<dbReference type="PANTHER" id="PTHR42748">
    <property type="entry name" value="NITROGEN METABOLITE REPRESSION PROTEIN NMRA FAMILY MEMBER"/>
    <property type="match status" value="1"/>
</dbReference>
<dbReference type="AlphaFoldDB" id="A0A1J4KZF2"/>
<feature type="domain" description="NmrA-like" evidence="3">
    <location>
        <begin position="2"/>
        <end position="229"/>
    </location>
</feature>
<comment type="caution">
    <text evidence="4">The sequence shown here is derived from an EMBL/GenBank/DDBJ whole genome shotgun (WGS) entry which is preliminary data.</text>
</comment>
<dbReference type="VEuPathDB" id="TrichDB:TRFO_14628"/>
<protein>
    <submittedName>
        <fullName evidence="4">Nucleoside-diphosphate-sugar epimerase</fullName>
    </submittedName>
</protein>
<accession>A0A1J4KZF2</accession>
<keyword evidence="5" id="KW-1185">Reference proteome</keyword>
<dbReference type="Pfam" id="PF05368">
    <property type="entry name" value="NmrA"/>
    <property type="match status" value="1"/>
</dbReference>